<keyword evidence="3" id="KW-1185">Reference proteome</keyword>
<evidence type="ECO:0000313" key="3">
    <source>
        <dbReference type="Proteomes" id="UP001356427"/>
    </source>
</evidence>
<feature type="region of interest" description="Disordered" evidence="1">
    <location>
        <begin position="103"/>
        <end position="123"/>
    </location>
</feature>
<name>A0AAN8QM96_9TELE</name>
<dbReference type="AlphaFoldDB" id="A0AAN8QM96"/>
<proteinExistence type="predicted"/>
<evidence type="ECO:0000256" key="1">
    <source>
        <dbReference type="SAM" id="MobiDB-lite"/>
    </source>
</evidence>
<dbReference type="Proteomes" id="UP001356427">
    <property type="component" value="Unassembled WGS sequence"/>
</dbReference>
<accession>A0AAN8QM96</accession>
<organism evidence="2 3">
    <name type="scientific">Coregonus suidteri</name>
    <dbReference type="NCBI Taxonomy" id="861788"/>
    <lineage>
        <taxon>Eukaryota</taxon>
        <taxon>Metazoa</taxon>
        <taxon>Chordata</taxon>
        <taxon>Craniata</taxon>
        <taxon>Vertebrata</taxon>
        <taxon>Euteleostomi</taxon>
        <taxon>Actinopterygii</taxon>
        <taxon>Neopterygii</taxon>
        <taxon>Teleostei</taxon>
        <taxon>Protacanthopterygii</taxon>
        <taxon>Salmoniformes</taxon>
        <taxon>Salmonidae</taxon>
        <taxon>Coregoninae</taxon>
        <taxon>Coregonus</taxon>
    </lineage>
</organism>
<gene>
    <name evidence="2" type="ORF">J4Q44_G00274180</name>
</gene>
<sequence>MAVERLLRIIKDKGEAAVRVLCTDFEVPMFNPSELTFLTEYAATMSPVTKAMNILQAETNVQIGRASATCFNTLSTTTWTKDDATIRMEMDYIKDHLEEPLLQLGDGTSSSDEEDFFSAMKTS</sequence>
<reference evidence="2 3" key="1">
    <citation type="submission" date="2021-04" db="EMBL/GenBank/DDBJ databases">
        <authorList>
            <person name="De Guttry C."/>
            <person name="Zahm M."/>
            <person name="Klopp C."/>
            <person name="Cabau C."/>
            <person name="Louis A."/>
            <person name="Berthelot C."/>
            <person name="Parey E."/>
            <person name="Roest Crollius H."/>
            <person name="Montfort J."/>
            <person name="Robinson-Rechavi M."/>
            <person name="Bucao C."/>
            <person name="Bouchez O."/>
            <person name="Gislard M."/>
            <person name="Lluch J."/>
            <person name="Milhes M."/>
            <person name="Lampietro C."/>
            <person name="Lopez Roques C."/>
            <person name="Donnadieu C."/>
            <person name="Braasch I."/>
            <person name="Desvignes T."/>
            <person name="Postlethwait J."/>
            <person name="Bobe J."/>
            <person name="Wedekind C."/>
            <person name="Guiguen Y."/>
        </authorList>
    </citation>
    <scope>NUCLEOTIDE SEQUENCE [LARGE SCALE GENOMIC DNA]</scope>
    <source>
        <strain evidence="2">Cs_M1</strain>
        <tissue evidence="2">Blood</tissue>
    </source>
</reference>
<protein>
    <submittedName>
        <fullName evidence="2">Uncharacterized protein</fullName>
    </submittedName>
</protein>
<evidence type="ECO:0000313" key="2">
    <source>
        <dbReference type="EMBL" id="KAK6303063.1"/>
    </source>
</evidence>
<dbReference type="EMBL" id="JAGTTL010000025">
    <property type="protein sequence ID" value="KAK6303063.1"/>
    <property type="molecule type" value="Genomic_DNA"/>
</dbReference>
<comment type="caution">
    <text evidence="2">The sequence shown here is derived from an EMBL/GenBank/DDBJ whole genome shotgun (WGS) entry which is preliminary data.</text>
</comment>